<protein>
    <recommendedName>
        <fullName evidence="3">DUF4034 domain-containing protein</fullName>
    </recommendedName>
</protein>
<comment type="caution">
    <text evidence="1">The sequence shown here is derived from an EMBL/GenBank/DDBJ whole genome shotgun (WGS) entry which is preliminary data.</text>
</comment>
<sequence length="318" mass="36354">MSFLSTRRKASRIMLELDDVHLGKLLKSLRTTMRSGAIASTDLRAVQIADFLKHHSQDWDRRTFRLAVLAHFLADTPVPSRWAEREPDNATALALHAWSELFRARATGNAEGVPRARRNCLRAADLAPPDPTPWIVLLETSRLERHRASETFYVWNEILLRDRWNREAYLSMMRYLTPDEAGSRLQVLEFVDSLRSRMPVNVPCTATELTSQVLHYRSIRTRRGLEGLMARNYWTDVHVTAALDRALHHWTQPSFLSHAAALADLNTLAYALTSADRHREALPVFQAIGGAVTTWPWRFEGDPLIAFQRAQNRAQASR</sequence>
<proteinExistence type="predicted"/>
<name>A0A5N8VTA7_9ACTN</name>
<dbReference type="RefSeq" id="WP_152779141.1">
    <property type="nucleotide sequence ID" value="NZ_BAABEQ010000029.1"/>
</dbReference>
<dbReference type="Proteomes" id="UP000326979">
    <property type="component" value="Unassembled WGS sequence"/>
</dbReference>
<gene>
    <name evidence="1" type="ORF">FNH04_00340</name>
</gene>
<evidence type="ECO:0000313" key="2">
    <source>
        <dbReference type="Proteomes" id="UP000326979"/>
    </source>
</evidence>
<keyword evidence="2" id="KW-1185">Reference proteome</keyword>
<dbReference type="AlphaFoldDB" id="A0A5N8VTA7"/>
<accession>A0A5N8VTA7</accession>
<evidence type="ECO:0000313" key="1">
    <source>
        <dbReference type="EMBL" id="MPY38467.1"/>
    </source>
</evidence>
<dbReference type="EMBL" id="VJZE01000001">
    <property type="protein sequence ID" value="MPY38467.1"/>
    <property type="molecule type" value="Genomic_DNA"/>
</dbReference>
<evidence type="ECO:0008006" key="3">
    <source>
        <dbReference type="Google" id="ProtNLM"/>
    </source>
</evidence>
<organism evidence="1 2">
    <name type="scientific">Streptomyces phyllanthi</name>
    <dbReference type="NCBI Taxonomy" id="1803180"/>
    <lineage>
        <taxon>Bacteria</taxon>
        <taxon>Bacillati</taxon>
        <taxon>Actinomycetota</taxon>
        <taxon>Actinomycetes</taxon>
        <taxon>Kitasatosporales</taxon>
        <taxon>Streptomycetaceae</taxon>
        <taxon>Streptomyces</taxon>
    </lineage>
</organism>
<reference evidence="1 2" key="1">
    <citation type="submission" date="2019-07" db="EMBL/GenBank/DDBJ databases">
        <title>New species of Amycolatopsis and Streptomyces.</title>
        <authorList>
            <person name="Duangmal K."/>
            <person name="Teo W.F.A."/>
            <person name="Lipun K."/>
        </authorList>
    </citation>
    <scope>NUCLEOTIDE SEQUENCE [LARGE SCALE GENOMIC DNA]</scope>
    <source>
        <strain evidence="1 2">TISTR 2346</strain>
    </source>
</reference>
<dbReference type="OrthoDB" id="7057927at2"/>